<evidence type="ECO:0000259" key="4">
    <source>
        <dbReference type="Pfam" id="PF21074"/>
    </source>
</evidence>
<dbReference type="InterPro" id="IPR007780">
    <property type="entry name" value="NAD_Glu_DH_bac"/>
</dbReference>
<feature type="coiled-coil region" evidence="2">
    <location>
        <begin position="282"/>
        <end position="309"/>
    </location>
</feature>
<gene>
    <name evidence="6" type="ORF">GCM10009104_14720</name>
</gene>
<evidence type="ECO:0000259" key="3">
    <source>
        <dbReference type="Pfam" id="PF05088"/>
    </source>
</evidence>
<dbReference type="InterPro" id="IPR049064">
    <property type="entry name" value="NAD_Glu_DH_ACT3"/>
</dbReference>
<evidence type="ECO:0000259" key="5">
    <source>
        <dbReference type="Pfam" id="PF21077"/>
    </source>
</evidence>
<organism evidence="6 7">
    <name type="scientific">Marinobacterium maritimum</name>
    <dbReference type="NCBI Taxonomy" id="500162"/>
    <lineage>
        <taxon>Bacteria</taxon>
        <taxon>Pseudomonadati</taxon>
        <taxon>Pseudomonadota</taxon>
        <taxon>Gammaproteobacteria</taxon>
        <taxon>Oceanospirillales</taxon>
        <taxon>Oceanospirillaceae</taxon>
        <taxon>Marinobacterium</taxon>
    </lineage>
</organism>
<dbReference type="Pfam" id="PF21074">
    <property type="entry name" value="GDH_C"/>
    <property type="match status" value="1"/>
</dbReference>
<dbReference type="Pfam" id="PF21079">
    <property type="entry name" value="GDH_HM2"/>
    <property type="match status" value="1"/>
</dbReference>
<feature type="domain" description="NAD-specific glutamate dehydrogenase C-terminal" evidence="4">
    <location>
        <begin position="836"/>
        <end position="1174"/>
    </location>
</feature>
<sequence length="1178" mass="131691">MAYICSSTKTTVLEQLVNLIRDQLDEAEAESAIVFSTDSDAAPSLQDLVAIEARVLEVSRSWDDELQTRLTGSLGSEEGGSLACQFRGAFPIAYRARFSPRQALADIQQVLSLADGAGVSLGFYQADELPADELRFKLVCPGEPLVLSDVIPMLENLGMRVLSEHPYTLECPDGSTFGISDFRVSCPASGETLETGKHMLQRAIEPIWLGRVENDLFNQLIVRAGMDWREVALLRAYARYMKQLRFGISQHFIADTLARHLNIAQLLLSYFRARFEPEIPAHERRQAVLERLERELLEALDQVETLDDDRILRRFLVLMKATLRTNYYQRDEQGEPKGYFSFKLEPSVIPDIPQPRPRFEIFVYSPRIEGVHLRAGRIARGGLRWSDRIEDYRTEVLGLVKAQQVKNSVIVPAGAKGCFIVKQPPQEGGREALQAEGIACYQTFIRGLLDLADNLVDGQVVAPVAVVRHDEDDPYLVVAADKGTATFSDIANRISAEYGFWLGDAFASGGSDGYDHKKMGITARGAWESVKRHFRERGLDTQTQTFTVVGIGDMGGDVFGNGMLLSDRIRLVGAFNHQHIFVDPAPDEALSFQERQRLFALPRSSWADYDTRLISKGGGVFSRAAKWIPLSDEMRALLQVDAVRLTPNELIQALLTAPVDLLWNGGIGTYIKARDESHETVGDKSNDSLRINAELLRCKVLGEGGNLGATQRGRIEFARAGGAVNTDFIDNAGGVDCSDHEVNIKILLNERVQQGKMSLAERNRMLREMTPEVAELVLRNNYRQAFALSVATAAAAGSLDDQLRFIKRLEDAGKLDRALECLPGDDELQQRRGNGIGLTRPELSVLISYAKIELKQALVHAWIAQDVRYSRALHDAFPPSLREAFPEAIDQHRLRAEISSTQIANDLVNRMGITWMDRMSNLTGAEPADIAAAYLIACQVFDVDRRWTAIEALDGQVTTAVQIELMGELTEQLTRGSHWLLQHCRQELDPMAISQRYRAALEQVMASPEALGSVIPEERWHARYSGFVDQGVPEPLALYCASAESRYWLMDIIDLSVQLEQSLVAVAEVYFSLGEGLSLTWLDRQMRAFRADSHWQQMAVIGFRNELDHQLRVLTSAVFELDREVTCLKPEIRIQHWRDQQAGRVARWQRTLSDMQGSTVIDCAVLLVAQGVLRELAS</sequence>
<evidence type="ECO:0000313" key="6">
    <source>
        <dbReference type="EMBL" id="GAA0689340.1"/>
    </source>
</evidence>
<dbReference type="SUPFAM" id="SSF53223">
    <property type="entry name" value="Aminoacid dehydrogenase-like, N-terminal domain"/>
    <property type="match status" value="1"/>
</dbReference>
<evidence type="ECO:0008006" key="8">
    <source>
        <dbReference type="Google" id="ProtNLM"/>
    </source>
</evidence>
<dbReference type="RefSeq" id="WP_343804463.1">
    <property type="nucleotide sequence ID" value="NZ_BAAAET010000002.1"/>
</dbReference>
<dbReference type="InterPro" id="IPR036291">
    <property type="entry name" value="NAD(P)-bd_dom_sf"/>
</dbReference>
<dbReference type="SUPFAM" id="SSF51735">
    <property type="entry name" value="NAD(P)-binding Rossmann-fold domains"/>
    <property type="match status" value="1"/>
</dbReference>
<name>A0ABP3T7U8_9GAMM</name>
<dbReference type="Gene3D" id="3.40.50.720">
    <property type="entry name" value="NAD(P)-binding Rossmann-like Domain"/>
    <property type="match status" value="1"/>
</dbReference>
<protein>
    <recommendedName>
        <fullName evidence="8">Glutamate dehydrogenase</fullName>
    </recommendedName>
</protein>
<dbReference type="InterPro" id="IPR049056">
    <property type="entry name" value="NAD_Glu_DH_HM3"/>
</dbReference>
<dbReference type="InterPro" id="IPR028971">
    <property type="entry name" value="NAD-GDH_cat"/>
</dbReference>
<dbReference type="Pfam" id="PF21078">
    <property type="entry name" value="GDH_HM3"/>
    <property type="match status" value="1"/>
</dbReference>
<dbReference type="InterPro" id="IPR046346">
    <property type="entry name" value="Aminoacid_DH-like_N_sf"/>
</dbReference>
<keyword evidence="2" id="KW-0175">Coiled coil</keyword>
<dbReference type="PANTHER" id="PTHR43403:SF1">
    <property type="entry name" value="NAD-SPECIFIC GLUTAMATE DEHYDROGENASE"/>
    <property type="match status" value="1"/>
</dbReference>
<feature type="domain" description="NAD-glutamate dehydrogenase catalytic" evidence="3">
    <location>
        <begin position="296"/>
        <end position="790"/>
    </location>
</feature>
<dbReference type="Pfam" id="PF21077">
    <property type="entry name" value="GDH_ACT3"/>
    <property type="match status" value="1"/>
</dbReference>
<proteinExistence type="predicted"/>
<accession>A0ABP3T7U8</accession>
<feature type="domain" description="NAD-glutamate dehydrogenase ACT3" evidence="5">
    <location>
        <begin position="120"/>
        <end position="190"/>
    </location>
</feature>
<comment type="caution">
    <text evidence="6">The sequence shown here is derived from an EMBL/GenBank/DDBJ whole genome shotgun (WGS) entry which is preliminary data.</text>
</comment>
<dbReference type="InterPro" id="IPR048381">
    <property type="entry name" value="GDH_C"/>
</dbReference>
<evidence type="ECO:0000256" key="1">
    <source>
        <dbReference type="ARBA" id="ARBA00023002"/>
    </source>
</evidence>
<evidence type="ECO:0000313" key="7">
    <source>
        <dbReference type="Proteomes" id="UP001499915"/>
    </source>
</evidence>
<keyword evidence="1" id="KW-0560">Oxidoreductase</keyword>
<keyword evidence="7" id="KW-1185">Reference proteome</keyword>
<dbReference type="Proteomes" id="UP001499915">
    <property type="component" value="Unassembled WGS sequence"/>
</dbReference>
<dbReference type="InterPro" id="IPR049058">
    <property type="entry name" value="NAD_Glu_DH_HM2"/>
</dbReference>
<dbReference type="PANTHER" id="PTHR43403">
    <property type="entry name" value="NAD-SPECIFIC GLUTAMATE DEHYDROGENASE"/>
    <property type="match status" value="1"/>
</dbReference>
<reference evidence="7" key="1">
    <citation type="journal article" date="2019" name="Int. J. Syst. Evol. Microbiol.">
        <title>The Global Catalogue of Microorganisms (GCM) 10K type strain sequencing project: providing services to taxonomists for standard genome sequencing and annotation.</title>
        <authorList>
            <consortium name="The Broad Institute Genomics Platform"/>
            <consortium name="The Broad Institute Genome Sequencing Center for Infectious Disease"/>
            <person name="Wu L."/>
            <person name="Ma J."/>
        </authorList>
    </citation>
    <scope>NUCLEOTIDE SEQUENCE [LARGE SCALE GENOMIC DNA]</scope>
    <source>
        <strain evidence="7">JCM 15134</strain>
    </source>
</reference>
<dbReference type="EMBL" id="BAAAET010000002">
    <property type="protein sequence ID" value="GAA0689340.1"/>
    <property type="molecule type" value="Genomic_DNA"/>
</dbReference>
<evidence type="ECO:0000256" key="2">
    <source>
        <dbReference type="SAM" id="Coils"/>
    </source>
</evidence>
<dbReference type="Pfam" id="PF05088">
    <property type="entry name" value="Bac_GDH_CD"/>
    <property type="match status" value="1"/>
</dbReference>